<dbReference type="InterPro" id="IPR053098">
    <property type="entry name" value="Petuviruses_polyprotein"/>
</dbReference>
<evidence type="ECO:0000313" key="2">
    <source>
        <dbReference type="EMBL" id="TKS15909.1"/>
    </source>
</evidence>
<comment type="caution">
    <text evidence="2">The sequence shown here is derived from an EMBL/GenBank/DDBJ whole genome shotgun (WGS) entry which is preliminary data.</text>
</comment>
<dbReference type="PANTHER" id="PTHR48435:SF1">
    <property type="entry name" value="POLYPROTEIN"/>
    <property type="match status" value="1"/>
</dbReference>
<gene>
    <name evidence="2" type="ORF">D5086_0000029440</name>
</gene>
<evidence type="ECO:0000256" key="1">
    <source>
        <dbReference type="SAM" id="MobiDB-lite"/>
    </source>
</evidence>
<dbReference type="Pfam" id="PF01107">
    <property type="entry name" value="MP"/>
    <property type="match status" value="1"/>
</dbReference>
<dbReference type="InterPro" id="IPR028919">
    <property type="entry name" value="Viral_movement"/>
</dbReference>
<dbReference type="EMBL" id="RCHU01000073">
    <property type="protein sequence ID" value="TKS15909.1"/>
    <property type="molecule type" value="Genomic_DNA"/>
</dbReference>
<protein>
    <submittedName>
        <fullName evidence="2">Uncharacterized protein</fullName>
    </submittedName>
</protein>
<reference evidence="2" key="1">
    <citation type="submission" date="2018-10" db="EMBL/GenBank/DDBJ databases">
        <title>Population genomic analysis revealed the cold adaptation of white poplar.</title>
        <authorList>
            <person name="Liu Y.-J."/>
        </authorList>
    </citation>
    <scope>NUCLEOTIDE SEQUENCE [LARGE SCALE GENOMIC DNA]</scope>
    <source>
        <strain evidence="2">PAL-ZL1</strain>
    </source>
</reference>
<sequence length="573" mass="64657">MTSSSPSSPHPSSLLTSSSSFHLPPSPSIRQSTSTKLDYLYKVSLLDDSQKISKTDLPLVNPYHAFVKKSPSVIRSIKTLIKQHSRVAKEYVQASSFDHHKIPATSREQFVTLEIPTEFPGQWISQGYTHIHFGAIRLALSYHGCKGLPVAAQLALLDTRYLEYQHACIGSLETTLNCDTVVVTFYPNFNMALDDPQLHNFLKVQLQITGVDQVQDTYQATLHYQMAYRVQNHAFDLVLPVTNDALLITIDTNQRATCTHVPRQIPKEDLQKLLPFSWITNYEKLHQSSVPIQSTEPEFTKKADGTVEIIFKKGESSTSPPGIFSSSISMVQPAPAPLPVPVESFSKDGCPVYAFSQDNHVFWDICSYEKCCNEDLEADFPKHKRKSSGQKLKVRYNHGDQTIDTLGQPSGKFDYLVKYTPPSWEPPEQVPTFSMYQPTNSYDDDFPALQEQVKDRVRTLPQVHNPQGVDADGRSKQVTQAEAVLNWQSQNAIAQNSVLHRIESKVDLVQTNLKKMTVSVDSRILHLEQLCAEIQQRFSTIHEYLILQASTGRHVDPQKEHEIQSLKIQLKSL</sequence>
<dbReference type="AlphaFoldDB" id="A0A4U5QZ93"/>
<proteinExistence type="predicted"/>
<feature type="region of interest" description="Disordered" evidence="1">
    <location>
        <begin position="1"/>
        <end position="31"/>
    </location>
</feature>
<name>A0A4U5QZ93_POPAL</name>
<organism evidence="2">
    <name type="scientific">Populus alba</name>
    <name type="common">White poplar</name>
    <dbReference type="NCBI Taxonomy" id="43335"/>
    <lineage>
        <taxon>Eukaryota</taxon>
        <taxon>Viridiplantae</taxon>
        <taxon>Streptophyta</taxon>
        <taxon>Embryophyta</taxon>
        <taxon>Tracheophyta</taxon>
        <taxon>Spermatophyta</taxon>
        <taxon>Magnoliopsida</taxon>
        <taxon>eudicotyledons</taxon>
        <taxon>Gunneridae</taxon>
        <taxon>Pentapetalae</taxon>
        <taxon>rosids</taxon>
        <taxon>fabids</taxon>
        <taxon>Malpighiales</taxon>
        <taxon>Salicaceae</taxon>
        <taxon>Saliceae</taxon>
        <taxon>Populus</taxon>
    </lineage>
</organism>
<accession>A0A4U5QZ93</accession>
<dbReference type="PANTHER" id="PTHR48435">
    <property type="entry name" value="POLYPROTEIN"/>
    <property type="match status" value="1"/>
</dbReference>
<feature type="compositionally biased region" description="Low complexity" evidence="1">
    <location>
        <begin position="1"/>
        <end position="23"/>
    </location>
</feature>